<sequence>MSDQHRPHDATDDTVLLARARGGDSAAFAELYRRHAGPVRLHARGAGLTPQAADDVTGEAFARTLKAVREGGGPRSSVRGYLLAMVRRMAAGRRAPAPLPSDLPSPLPSAESQALHRAERVMLAEAFATLPERWREVLWRTAVEGQPLAEVGRDLGLTKNATAVLAFRAREGLRQAYLQAHVSDALTDQRECRRYSRRLGSFIRGSAAARGLRQHLDGCDRCRAAYLELVDVNAALRGLLPVAAAGLVARVAPWSALPAWSAGGAAGKVAIAATFALVVGPAVPAVGDEPPTAPDDRRPPVAAPEPTAEPEPAPPSPTATPTDPAPAATGPSATPSPSPTSPSSEPTGLTGLLCLIGGTAPTLLSHPDCPPSPTADVTVPDLLPTPTEVPTPALPEREREPEPEPETDPPSLSELLPDGAPTG</sequence>
<dbReference type="InterPro" id="IPR036388">
    <property type="entry name" value="WH-like_DNA-bd_sf"/>
</dbReference>
<feature type="region of interest" description="Disordered" evidence="6">
    <location>
        <begin position="286"/>
        <end position="423"/>
    </location>
</feature>
<evidence type="ECO:0000313" key="7">
    <source>
        <dbReference type="EMBL" id="MDT0318667.1"/>
    </source>
</evidence>
<feature type="compositionally biased region" description="Low complexity" evidence="6">
    <location>
        <begin position="341"/>
        <end position="359"/>
    </location>
</feature>
<dbReference type="Gene3D" id="1.10.10.10">
    <property type="entry name" value="Winged helix-like DNA-binding domain superfamily/Winged helix DNA-binding domain"/>
    <property type="match status" value="1"/>
</dbReference>
<keyword evidence="4" id="KW-0238">DNA-binding</keyword>
<dbReference type="SUPFAM" id="SSF88946">
    <property type="entry name" value="Sigma2 domain of RNA polymerase sigma factors"/>
    <property type="match status" value="1"/>
</dbReference>
<feature type="compositionally biased region" description="Low complexity" evidence="6">
    <location>
        <begin position="409"/>
        <end position="423"/>
    </location>
</feature>
<reference evidence="8" key="1">
    <citation type="submission" date="2023-07" db="EMBL/GenBank/DDBJ databases">
        <title>30 novel species of actinomycetes from the DSMZ collection.</title>
        <authorList>
            <person name="Nouioui I."/>
        </authorList>
    </citation>
    <scope>NUCLEOTIDE SEQUENCE [LARGE SCALE GENOMIC DNA]</scope>
    <source>
        <strain evidence="8">DSM 44918</strain>
    </source>
</reference>
<dbReference type="Proteomes" id="UP001183420">
    <property type="component" value="Unassembled WGS sequence"/>
</dbReference>
<dbReference type="SUPFAM" id="SSF88659">
    <property type="entry name" value="Sigma3 and sigma4 domains of RNA polymerase sigma factors"/>
    <property type="match status" value="1"/>
</dbReference>
<dbReference type="EMBL" id="JAVREM010000007">
    <property type="protein sequence ID" value="MDT0318667.1"/>
    <property type="molecule type" value="Genomic_DNA"/>
</dbReference>
<keyword evidence="8" id="KW-1185">Reference proteome</keyword>
<evidence type="ECO:0000256" key="6">
    <source>
        <dbReference type="SAM" id="MobiDB-lite"/>
    </source>
</evidence>
<comment type="similarity">
    <text evidence="1">Belongs to the sigma-70 factor family. ECF subfamily.</text>
</comment>
<evidence type="ECO:0000256" key="4">
    <source>
        <dbReference type="ARBA" id="ARBA00023125"/>
    </source>
</evidence>
<keyword evidence="2" id="KW-0805">Transcription regulation</keyword>
<name>A0ABU2LM49_9ACTN</name>
<evidence type="ECO:0000256" key="3">
    <source>
        <dbReference type="ARBA" id="ARBA00023082"/>
    </source>
</evidence>
<comment type="caution">
    <text evidence="7">The sequence shown here is derived from an EMBL/GenBank/DDBJ whole genome shotgun (WGS) entry which is preliminary data.</text>
</comment>
<keyword evidence="5" id="KW-0804">Transcription</keyword>
<protein>
    <submittedName>
        <fullName evidence="7">Sigma-70 family RNA polymerase sigma factor</fullName>
    </submittedName>
</protein>
<dbReference type="InterPro" id="IPR013324">
    <property type="entry name" value="RNA_pol_sigma_r3/r4-like"/>
</dbReference>
<dbReference type="InterPro" id="IPR013325">
    <property type="entry name" value="RNA_pol_sigma_r2"/>
</dbReference>
<proteinExistence type="inferred from homology"/>
<organism evidence="7 8">
    <name type="scientific">Streptomyces millisiae</name>
    <dbReference type="NCBI Taxonomy" id="3075542"/>
    <lineage>
        <taxon>Bacteria</taxon>
        <taxon>Bacillati</taxon>
        <taxon>Actinomycetota</taxon>
        <taxon>Actinomycetes</taxon>
        <taxon>Kitasatosporales</taxon>
        <taxon>Streptomycetaceae</taxon>
        <taxon>Streptomyces</taxon>
    </lineage>
</organism>
<gene>
    <name evidence="7" type="ORF">RNC47_09995</name>
</gene>
<evidence type="ECO:0000313" key="8">
    <source>
        <dbReference type="Proteomes" id="UP001183420"/>
    </source>
</evidence>
<evidence type="ECO:0000256" key="2">
    <source>
        <dbReference type="ARBA" id="ARBA00023015"/>
    </source>
</evidence>
<dbReference type="RefSeq" id="WP_311597478.1">
    <property type="nucleotide sequence ID" value="NZ_JAVREM010000007.1"/>
</dbReference>
<dbReference type="InterPro" id="IPR039425">
    <property type="entry name" value="RNA_pol_sigma-70-like"/>
</dbReference>
<evidence type="ECO:0000256" key="5">
    <source>
        <dbReference type="ARBA" id="ARBA00023163"/>
    </source>
</evidence>
<feature type="compositionally biased region" description="Low complexity" evidence="6">
    <location>
        <begin position="319"/>
        <end position="333"/>
    </location>
</feature>
<keyword evidence="3" id="KW-0731">Sigma factor</keyword>
<dbReference type="CDD" id="cd06171">
    <property type="entry name" value="Sigma70_r4"/>
    <property type="match status" value="1"/>
</dbReference>
<accession>A0ABU2LM49</accession>
<dbReference type="PANTHER" id="PTHR43133:SF8">
    <property type="entry name" value="RNA POLYMERASE SIGMA FACTOR HI_1459-RELATED"/>
    <property type="match status" value="1"/>
</dbReference>
<dbReference type="Gene3D" id="1.10.1740.10">
    <property type="match status" value="1"/>
</dbReference>
<dbReference type="NCBIfam" id="TIGR02937">
    <property type="entry name" value="sigma70-ECF"/>
    <property type="match status" value="1"/>
</dbReference>
<feature type="compositionally biased region" description="Pro residues" evidence="6">
    <location>
        <begin position="301"/>
        <end position="318"/>
    </location>
</feature>
<evidence type="ECO:0000256" key="1">
    <source>
        <dbReference type="ARBA" id="ARBA00010641"/>
    </source>
</evidence>
<dbReference type="PANTHER" id="PTHR43133">
    <property type="entry name" value="RNA POLYMERASE ECF-TYPE SIGMA FACTO"/>
    <property type="match status" value="1"/>
</dbReference>
<dbReference type="InterPro" id="IPR014284">
    <property type="entry name" value="RNA_pol_sigma-70_dom"/>
</dbReference>